<name>A0ACC2CCS2_DIPCM</name>
<proteinExistence type="predicted"/>
<organism evidence="1 2">
    <name type="scientific">Diphasiastrum complanatum</name>
    <name type="common">Issler's clubmoss</name>
    <name type="synonym">Lycopodium complanatum</name>
    <dbReference type="NCBI Taxonomy" id="34168"/>
    <lineage>
        <taxon>Eukaryota</taxon>
        <taxon>Viridiplantae</taxon>
        <taxon>Streptophyta</taxon>
        <taxon>Embryophyta</taxon>
        <taxon>Tracheophyta</taxon>
        <taxon>Lycopodiopsida</taxon>
        <taxon>Lycopodiales</taxon>
        <taxon>Lycopodiaceae</taxon>
        <taxon>Lycopodioideae</taxon>
        <taxon>Diphasiastrum</taxon>
    </lineage>
</organism>
<sequence>MAVQCKESSSIFGRLAAKSSLNKSKGLIEVAGTSTNFVNIASVTSLQSQLLFCYRDSVTCLQKRKRRSTEKLPLTRRLHQIQCFAEKTVVSQPDERQGKERSSIVSLDEILANGPAVEFKLTDFDLYSHVSIGLAGRGDEVVYEGIVRSPNSHLKGMRVVLRQLNGARAQRWGHRALQVIARLIRREDLYHSYATCVHGYILPSDGSSDLNCLTLVHGYYGNYSLHQWLLCADWLPNLEERLALDEEAVRRVGDHRTGGPTVSRQMRLIQVLLRDILIGVNYLHYHGLAHTELQLKNVHISAADRHVKVGILGNAADIPKDSEKTSLTNLRTRDLMIAYDVRCVGFMMARMVLRELMDPITFAHFKEYLMKRNDPAGLREFLLPLLYTASPSGNSGLQILDRDGGAGWNLLSAMLAPKPSERISCTKALRHPFLCGPRWRVESSIETTRWGVGSAAIRIVEEYIYGTQQQRNRLAQLVDILERMNPNTQYENWVRLLQGKWRFLYHSGRHIGLTTRQANPAVLISYAMLLFHMDPNRTDRLSTTVTVVFTVMPDNRNWRHDKSGIKGKLKVTATIGLAEGERLYPAQTEKDASPGGKEQPHRLADKPAISSNKIVKAKSSLPRRKVLGRFLADDDLKSLPVMRVAVDDMQINLELDENLGDRFLHHRILQEVRLQVPRELFDLSRVVCATYVDARLLILRSVSGDALVFTRSFLK</sequence>
<comment type="caution">
    <text evidence="1">The sequence shown here is derived from an EMBL/GenBank/DDBJ whole genome shotgun (WGS) entry which is preliminary data.</text>
</comment>
<reference evidence="2" key="1">
    <citation type="journal article" date="2024" name="Proc. Natl. Acad. Sci. U.S.A.">
        <title>Extraordinary preservation of gene collinearity over three hundred million years revealed in homosporous lycophytes.</title>
        <authorList>
            <person name="Li C."/>
            <person name="Wickell D."/>
            <person name="Kuo L.Y."/>
            <person name="Chen X."/>
            <person name="Nie B."/>
            <person name="Liao X."/>
            <person name="Peng D."/>
            <person name="Ji J."/>
            <person name="Jenkins J."/>
            <person name="Williams M."/>
            <person name="Shu S."/>
            <person name="Plott C."/>
            <person name="Barry K."/>
            <person name="Rajasekar S."/>
            <person name="Grimwood J."/>
            <person name="Han X."/>
            <person name="Sun S."/>
            <person name="Hou Z."/>
            <person name="He W."/>
            <person name="Dai G."/>
            <person name="Sun C."/>
            <person name="Schmutz J."/>
            <person name="Leebens-Mack J.H."/>
            <person name="Li F.W."/>
            <person name="Wang L."/>
        </authorList>
    </citation>
    <scope>NUCLEOTIDE SEQUENCE [LARGE SCALE GENOMIC DNA]</scope>
    <source>
        <strain evidence="2">cv. PW_Plant_1</strain>
    </source>
</reference>
<protein>
    <submittedName>
        <fullName evidence="1">Uncharacterized protein</fullName>
    </submittedName>
</protein>
<dbReference type="Proteomes" id="UP001162992">
    <property type="component" value="Chromosome 11"/>
</dbReference>
<keyword evidence="2" id="KW-1185">Reference proteome</keyword>
<evidence type="ECO:0000313" key="2">
    <source>
        <dbReference type="Proteomes" id="UP001162992"/>
    </source>
</evidence>
<gene>
    <name evidence="1" type="ORF">O6H91_11G105400</name>
</gene>
<evidence type="ECO:0000313" key="1">
    <source>
        <dbReference type="EMBL" id="KAJ7539693.1"/>
    </source>
</evidence>
<accession>A0ACC2CCS2</accession>
<dbReference type="EMBL" id="CM055102">
    <property type="protein sequence ID" value="KAJ7539693.1"/>
    <property type="molecule type" value="Genomic_DNA"/>
</dbReference>